<feature type="compositionally biased region" description="Polar residues" evidence="1">
    <location>
        <begin position="228"/>
        <end position="237"/>
    </location>
</feature>
<organism evidence="2 3">
    <name type="scientific">Salmo trutta</name>
    <name type="common">Brown trout</name>
    <dbReference type="NCBI Taxonomy" id="8032"/>
    <lineage>
        <taxon>Eukaryota</taxon>
        <taxon>Metazoa</taxon>
        <taxon>Chordata</taxon>
        <taxon>Craniata</taxon>
        <taxon>Vertebrata</taxon>
        <taxon>Euteleostomi</taxon>
        <taxon>Actinopterygii</taxon>
        <taxon>Neopterygii</taxon>
        <taxon>Teleostei</taxon>
        <taxon>Protacanthopterygii</taxon>
        <taxon>Salmoniformes</taxon>
        <taxon>Salmonidae</taxon>
        <taxon>Salmoninae</taxon>
        <taxon>Salmo</taxon>
    </lineage>
</organism>
<feature type="region of interest" description="Disordered" evidence="1">
    <location>
        <begin position="1"/>
        <end position="78"/>
    </location>
</feature>
<keyword evidence="3" id="KW-1185">Reference proteome</keyword>
<feature type="region of interest" description="Disordered" evidence="1">
    <location>
        <begin position="115"/>
        <end position="139"/>
    </location>
</feature>
<reference evidence="2" key="2">
    <citation type="submission" date="2025-08" db="UniProtKB">
        <authorList>
            <consortium name="Ensembl"/>
        </authorList>
    </citation>
    <scope>IDENTIFICATION</scope>
</reference>
<feature type="compositionally biased region" description="Low complexity" evidence="1">
    <location>
        <begin position="249"/>
        <end position="261"/>
    </location>
</feature>
<feature type="compositionally biased region" description="Basic and acidic residues" evidence="1">
    <location>
        <begin position="573"/>
        <end position="589"/>
    </location>
</feature>
<feature type="region of interest" description="Disordered" evidence="1">
    <location>
        <begin position="189"/>
        <end position="384"/>
    </location>
</feature>
<protein>
    <submittedName>
        <fullName evidence="2">Uncharacterized protein</fullName>
    </submittedName>
</protein>
<feature type="compositionally biased region" description="Basic and acidic residues" evidence="1">
    <location>
        <begin position="326"/>
        <end position="342"/>
    </location>
</feature>
<feature type="compositionally biased region" description="Basic residues" evidence="1">
    <location>
        <begin position="288"/>
        <end position="299"/>
    </location>
</feature>
<dbReference type="Ensembl" id="ENSSTUT00000000446.1">
    <property type="protein sequence ID" value="ENSSTUP00000000399.1"/>
    <property type="gene ID" value="ENSSTUG00000000273.1"/>
</dbReference>
<evidence type="ECO:0000313" key="3">
    <source>
        <dbReference type="Proteomes" id="UP000472277"/>
    </source>
</evidence>
<evidence type="ECO:0000313" key="2">
    <source>
        <dbReference type="Ensembl" id="ENSSTUP00000000399.1"/>
    </source>
</evidence>
<reference evidence="2" key="1">
    <citation type="submission" date="2021-04" db="EMBL/GenBank/DDBJ databases">
        <authorList>
            <consortium name="Wellcome Sanger Institute Data Sharing"/>
        </authorList>
    </citation>
    <scope>NUCLEOTIDE SEQUENCE [LARGE SCALE GENOMIC DNA]</scope>
</reference>
<accession>A0A673VJN0</accession>
<evidence type="ECO:0000256" key="1">
    <source>
        <dbReference type="SAM" id="MobiDB-lite"/>
    </source>
</evidence>
<proteinExistence type="predicted"/>
<dbReference type="AlphaFoldDB" id="A0A673VJN0"/>
<reference evidence="2" key="3">
    <citation type="submission" date="2025-09" db="UniProtKB">
        <authorList>
            <consortium name="Ensembl"/>
        </authorList>
    </citation>
    <scope>IDENTIFICATION</scope>
</reference>
<feature type="compositionally biased region" description="Basic and acidic residues" evidence="1">
    <location>
        <begin position="262"/>
        <end position="275"/>
    </location>
</feature>
<sequence>MAGDTCGKNDPGAACPEKAQKDNHPKVDSKKRAPANKKESCDGSKIPRKDKVTVSKAKAKQQLQEEDKETEEDVPEVQEAELSLCNASLEVNVGEASQLNGSTVTISFEDFLQTQGQGEEKVGEKSGVEPEDTLDVPKANELCPLQISPRTLTIQAEVHTISPGHEPVLVAEKNMASIFSREKEGSLAPVVVKTASSPRPQSRPELPAPKRKSNVVLQEEDLELSVVDSESSTPKCSQTKRKQFMNAFKQPAKPGKGPGKQPVDKALGEAAEENHSAAPTEEQQGKNAAKKKTQRRGRKKALEQESVPSPAAQEDHVPVEIDAVETDSKPKGESNTDAKPEAEPTTSTPTTVRRSTREAPRRQTPVVDPVTPVRKTKKERVKDVAAVTEDCPVQMSTPKSDKSRHRMSLSIVFNCLACESNASKKRKKAKKLVEKAREMQHSKKAAVDKEGQSINLLSPQSQSTVEPGCWELLTTSKRRGMDLLYSNMEALLPLPNSHLTIDPPLPPQTEVDPLPHPRLQQLAEGSETDGSPVKVPARMKKKKQLGTREDLDPFHSDSDTDDDSQDDSTSNKVELESVKAREEEVKEKAPAPVRMRVPLTPEQRMKSEPVSHCLGSLAEFLDHMSLLDSSLCLHTSPVGGARHTHRTFGLRAETKDGMNDEPREECHGGSWVEGERAGEIQAAVEALSFQRCRAGVEEAWGKAQGLEGELGKEAVNELTLPVVPHRQGFRLTQNSPCEPKVLQRRRKVMDILPSLVAGTLGNRAAAALDFLPFLRTICRSETLKEKFKVKRRFLHYLDAIHLGLPKATLQYLAEDFP</sequence>
<feature type="region of interest" description="Disordered" evidence="1">
    <location>
        <begin position="523"/>
        <end position="590"/>
    </location>
</feature>
<dbReference type="GeneTree" id="ENSGT00940000153469"/>
<dbReference type="OMA" id="VEEPGCW"/>
<feature type="compositionally biased region" description="Acidic residues" evidence="1">
    <location>
        <begin position="64"/>
        <end position="78"/>
    </location>
</feature>
<dbReference type="Proteomes" id="UP000472277">
    <property type="component" value="Chromosome 1"/>
</dbReference>
<dbReference type="InParanoid" id="A0A673VJN0"/>
<feature type="compositionally biased region" description="Basic and acidic residues" evidence="1">
    <location>
        <begin position="118"/>
        <end position="128"/>
    </location>
</feature>
<feature type="compositionally biased region" description="Basic and acidic residues" evidence="1">
    <location>
        <begin position="18"/>
        <end position="53"/>
    </location>
</feature>
<feature type="compositionally biased region" description="Low complexity" evidence="1">
    <location>
        <begin position="343"/>
        <end position="353"/>
    </location>
</feature>
<feature type="compositionally biased region" description="Basic and acidic residues" evidence="1">
    <location>
        <begin position="546"/>
        <end position="558"/>
    </location>
</feature>
<name>A0A673VJN0_SALTR</name>